<gene>
    <name evidence="1" type="ORF">J2Z18_001863</name>
</gene>
<accession>A0ABS4F932</accession>
<reference evidence="1 2" key="1">
    <citation type="submission" date="2021-03" db="EMBL/GenBank/DDBJ databases">
        <title>Genomic Encyclopedia of Type Strains, Phase IV (KMG-IV): sequencing the most valuable type-strain genomes for metagenomic binning, comparative biology and taxonomic classification.</title>
        <authorList>
            <person name="Goeker M."/>
        </authorList>
    </citation>
    <scope>NUCLEOTIDE SEQUENCE [LARGE SCALE GENOMIC DNA]</scope>
    <source>
        <strain evidence="1 2">DSM 15596</strain>
    </source>
</reference>
<comment type="caution">
    <text evidence="1">The sequence shown here is derived from an EMBL/GenBank/DDBJ whole genome shotgun (WGS) entry which is preliminary data.</text>
</comment>
<dbReference type="EMBL" id="JAGGKI010000004">
    <property type="protein sequence ID" value="MBP1892761.1"/>
    <property type="molecule type" value="Genomic_DNA"/>
</dbReference>
<protein>
    <submittedName>
        <fullName evidence="1">Uncharacterized protein</fullName>
    </submittedName>
</protein>
<keyword evidence="2" id="KW-1185">Reference proteome</keyword>
<evidence type="ECO:0000313" key="1">
    <source>
        <dbReference type="EMBL" id="MBP1892761.1"/>
    </source>
</evidence>
<sequence length="37" mass="4223">MNKEAFADKSEGFFVLSVKPKCGKLGIRYGEEEFHET</sequence>
<evidence type="ECO:0000313" key="2">
    <source>
        <dbReference type="Proteomes" id="UP000706926"/>
    </source>
</evidence>
<dbReference type="Proteomes" id="UP000706926">
    <property type="component" value="Unassembled WGS sequence"/>
</dbReference>
<name>A0ABS4F932_9BACL</name>
<proteinExistence type="predicted"/>
<organism evidence="1 2">
    <name type="scientific">Paenibacillus lactis</name>
    <dbReference type="NCBI Taxonomy" id="228574"/>
    <lineage>
        <taxon>Bacteria</taxon>
        <taxon>Bacillati</taxon>
        <taxon>Bacillota</taxon>
        <taxon>Bacilli</taxon>
        <taxon>Bacillales</taxon>
        <taxon>Paenibacillaceae</taxon>
        <taxon>Paenibacillus</taxon>
    </lineage>
</organism>